<proteinExistence type="predicted"/>
<accession>A0ABX0IQC6</accession>
<evidence type="ECO:0000313" key="2">
    <source>
        <dbReference type="EMBL" id="NHN26015.1"/>
    </source>
</evidence>
<dbReference type="RefSeq" id="WP_140962345.1">
    <property type="nucleotide sequence ID" value="NZ_VEVQ02000005.1"/>
</dbReference>
<dbReference type="Proteomes" id="UP000817854">
    <property type="component" value="Unassembled WGS sequence"/>
</dbReference>
<reference evidence="2 3" key="3">
    <citation type="submission" date="2020-02" db="EMBL/GenBank/DDBJ databases">
        <title>Flavobacterium profundi sp. nov., isolated from a deep-sea seamount.</title>
        <authorList>
            <person name="Zhang D.-C."/>
        </authorList>
    </citation>
    <scope>NUCLEOTIDE SEQUENCE [LARGE SCALE GENOMIC DNA]</scope>
    <source>
        <strain evidence="2 3">EC11</strain>
    </source>
</reference>
<dbReference type="EMBL" id="VEVQ02000005">
    <property type="protein sequence ID" value="NHN26015.1"/>
    <property type="molecule type" value="Genomic_DNA"/>
</dbReference>
<organism evidence="2 3">
    <name type="scientific">Flavobacterium jejuense</name>
    <dbReference type="NCBI Taxonomy" id="1544455"/>
    <lineage>
        <taxon>Bacteria</taxon>
        <taxon>Pseudomonadati</taxon>
        <taxon>Bacteroidota</taxon>
        <taxon>Flavobacteriia</taxon>
        <taxon>Flavobacteriales</taxon>
        <taxon>Flavobacteriaceae</taxon>
        <taxon>Flavobacterium</taxon>
    </lineage>
</organism>
<reference evidence="2 3" key="2">
    <citation type="submission" date="2019-05" db="EMBL/GenBank/DDBJ databases">
        <authorList>
            <person name="Lianzixin W."/>
        </authorList>
    </citation>
    <scope>NUCLEOTIDE SEQUENCE [LARGE SCALE GENOMIC DNA]</scope>
    <source>
        <strain evidence="2 3">EC11</strain>
    </source>
</reference>
<evidence type="ECO:0000256" key="1">
    <source>
        <dbReference type="SAM" id="SignalP"/>
    </source>
</evidence>
<reference evidence="3" key="1">
    <citation type="submission" date="2019-05" db="EMBL/GenBank/DDBJ databases">
        <title>Flavobacterium profundi sp. nov., isolated from a deep-sea seamount.</title>
        <authorList>
            <person name="Zhang D.-C."/>
        </authorList>
    </citation>
    <scope>NUCLEOTIDE SEQUENCE [LARGE SCALE GENOMIC DNA]</scope>
    <source>
        <strain evidence="3">EC11</strain>
    </source>
</reference>
<evidence type="ECO:0008006" key="4">
    <source>
        <dbReference type="Google" id="ProtNLM"/>
    </source>
</evidence>
<name>A0ABX0IQC6_9FLAO</name>
<keyword evidence="1" id="KW-0732">Signal</keyword>
<keyword evidence="3" id="KW-1185">Reference proteome</keyword>
<sequence>MTTNYKNNRFIGYKSIFVFILFLICSTLNAQVRVDFTSRTPENNQTQEIFNIKGDFSLFGNTNLTLSSYDDNGTNSNSSMTYIDVDGDPNTFNSSTAELKFSNENGAQPECTKIIFAGLYWTGRASNNSTSPNNFTVTKNGITKSFDKHKVSLKGPLSSNYTEIIANVNDIYYPENNDGFMYSAYAEITEYVKTNGVGNYTVADIAIVEGNGGSTGYYGGWGIIVVYENYKMKWRDISIFDGHAYMEGNTAINHELPITGFNAVQNGDVNIKLGLMAGEGDKHINGDYFNILRSSDNQWQTLQHSSNSGNNFFNSSILTGTNFRNPNLLNNTGLDIVMMDIPNPNNSVIDNSQTSTTLRYGSTQDTYAIFLAAMAIDSYIPEPEGEISLVSINGSSGSNFALPGEEIELNVKVFNKGTEEINNCKIEIPIPFTTSFVNGSTTNTIYYSPLPTPNSTNLITNPAGSSYLIWDIGNLPIPNSPTDLLGEITFKLKVTEDCRILKNTNCSPSVPIYGYINGIGAITGTIINDKPFIQGYENSGMCHGNPILDPLIIDIDATNYINQNCQDTADFEDFIFCDGISEIPFSTINTTFPPGTQFYNSYPVTNSTTEYSATNTFPLILGTTTYYAVPAVPNGCYFTFTITVNEVPTASVIQIVNAQDSCSINDISPLPYSETAVTITLAQFLAIGGNVSNPNTSYTISYSDTNSGSCPINITRAFHIKADCLDLILTQTITIQDTTAPTFVQTIPSDVTVECSTVPTVPIITATDSCSNNPIPVVFTETTSAGNCSSNYTLIRTWTATDACGNIATDSQTITIQDTTAPTFVQTIPSDVTVECSTVPTVPIITATDSCSNNPIPVVFTE</sequence>
<gene>
    <name evidence="2" type="ORF">FIA58_010045</name>
</gene>
<feature type="non-terminal residue" evidence="2">
    <location>
        <position position="862"/>
    </location>
</feature>
<feature type="signal peptide" evidence="1">
    <location>
        <begin position="1"/>
        <end position="30"/>
    </location>
</feature>
<feature type="chain" id="PRO_5046482125" description="HYR domain-containing protein" evidence="1">
    <location>
        <begin position="31"/>
        <end position="862"/>
    </location>
</feature>
<comment type="caution">
    <text evidence="2">The sequence shown here is derived from an EMBL/GenBank/DDBJ whole genome shotgun (WGS) entry which is preliminary data.</text>
</comment>
<evidence type="ECO:0000313" key="3">
    <source>
        <dbReference type="Proteomes" id="UP000817854"/>
    </source>
</evidence>
<protein>
    <recommendedName>
        <fullName evidence="4">HYR domain-containing protein</fullName>
    </recommendedName>
</protein>